<protein>
    <submittedName>
        <fullName evidence="3">DUF2892 domain-containing protein</fullName>
    </submittedName>
</protein>
<keyword evidence="1" id="KW-1133">Transmembrane helix</keyword>
<keyword evidence="4" id="KW-1185">Reference proteome</keyword>
<keyword evidence="1" id="KW-0812">Transmembrane</keyword>
<dbReference type="Pfam" id="PF11127">
    <property type="entry name" value="YgaP-like_TM"/>
    <property type="match status" value="1"/>
</dbReference>
<dbReference type="RefSeq" id="WP_045168615.1">
    <property type="nucleotide sequence ID" value="NZ_CP113865.1"/>
</dbReference>
<sequence length="64" mass="7105">MKNVGNADRTIRVIIGIVLLSLLFIVKSNAKYWGLIGLVPLITGLIGYCPLYTIFGINTLKKKR</sequence>
<feature type="transmembrane region" description="Helical" evidence="1">
    <location>
        <begin position="9"/>
        <end position="26"/>
    </location>
</feature>
<feature type="transmembrane region" description="Helical" evidence="1">
    <location>
        <begin position="32"/>
        <end position="55"/>
    </location>
</feature>
<keyword evidence="1" id="KW-0472">Membrane</keyword>
<evidence type="ECO:0000256" key="1">
    <source>
        <dbReference type="SAM" id="Phobius"/>
    </source>
</evidence>
<dbReference type="EMBL" id="CP113865">
    <property type="protein sequence ID" value="WAM33874.1"/>
    <property type="molecule type" value="Genomic_DNA"/>
</dbReference>
<feature type="domain" description="Inner membrane protein YgaP-like transmembrane" evidence="2">
    <location>
        <begin position="1"/>
        <end position="63"/>
    </location>
</feature>
<name>A0ABY7BM33_9FIRM</name>
<reference evidence="3" key="1">
    <citation type="submission" date="2022-12" db="EMBL/GenBank/DDBJ databases">
        <authorList>
            <person name="Bing R.G."/>
            <person name="Willard D.J."/>
            <person name="Manesh M.J.H."/>
            <person name="Laemthong T."/>
            <person name="Crosby J.R."/>
            <person name="Kelly R.M."/>
        </authorList>
    </citation>
    <scope>NUCLEOTIDE SEQUENCE</scope>
    <source>
        <strain evidence="3">DSM 8990</strain>
    </source>
</reference>
<evidence type="ECO:0000259" key="2">
    <source>
        <dbReference type="Pfam" id="PF11127"/>
    </source>
</evidence>
<dbReference type="Proteomes" id="UP001164909">
    <property type="component" value="Chromosome"/>
</dbReference>
<dbReference type="InterPro" id="IPR021309">
    <property type="entry name" value="YgaP-like_TM"/>
</dbReference>
<accession>A0ABY7BM33</accession>
<evidence type="ECO:0000313" key="3">
    <source>
        <dbReference type="EMBL" id="WAM33874.1"/>
    </source>
</evidence>
<proteinExistence type="predicted"/>
<evidence type="ECO:0000313" key="4">
    <source>
        <dbReference type="Proteomes" id="UP001164909"/>
    </source>
</evidence>
<organism evidence="3 4">
    <name type="scientific">Caldicellulosiruptor morganii</name>
    <dbReference type="NCBI Taxonomy" id="1387555"/>
    <lineage>
        <taxon>Bacteria</taxon>
        <taxon>Bacillati</taxon>
        <taxon>Bacillota</taxon>
        <taxon>Bacillota incertae sedis</taxon>
        <taxon>Caldicellulosiruptorales</taxon>
        <taxon>Caldicellulosiruptoraceae</taxon>
        <taxon>Caldicellulosiruptor</taxon>
    </lineage>
</organism>
<gene>
    <name evidence="3" type="ORF">OTK00_000012</name>
</gene>